<feature type="domain" description="TonB-dependent receptor-like beta-barrel" evidence="11">
    <location>
        <begin position="271"/>
        <end position="701"/>
    </location>
</feature>
<reference evidence="13 14" key="1">
    <citation type="submission" date="2021-05" db="EMBL/GenBank/DDBJ databases">
        <title>Molecular characterization for Shewanella algae harboring chromosomal blaOXA-55-like strains isolated from clinical and environment sample.</title>
        <authorList>
            <person name="Ohama Y."/>
            <person name="Aoki K."/>
            <person name="Harada S."/>
            <person name="Moriya K."/>
            <person name="Ishii Y."/>
            <person name="Tateda K."/>
        </authorList>
    </citation>
    <scope>NUCLEOTIDE SEQUENCE [LARGE SCALE GENOMIC DNA]</scope>
    <source>
        <strain evidence="13 14">MBTL60-118</strain>
    </source>
</reference>
<evidence type="ECO:0000256" key="4">
    <source>
        <dbReference type="ARBA" id="ARBA00022692"/>
    </source>
</evidence>
<evidence type="ECO:0000256" key="5">
    <source>
        <dbReference type="ARBA" id="ARBA00023077"/>
    </source>
</evidence>
<keyword evidence="14" id="KW-1185">Reference proteome</keyword>
<feature type="signal peptide" evidence="10">
    <location>
        <begin position="1"/>
        <end position="26"/>
    </location>
</feature>
<evidence type="ECO:0000313" key="13">
    <source>
        <dbReference type="EMBL" id="GIU35702.1"/>
    </source>
</evidence>
<name>A0ABQ4NUX1_SHECO</name>
<dbReference type="Gene3D" id="2.40.170.20">
    <property type="entry name" value="TonB-dependent receptor, beta-barrel domain"/>
    <property type="match status" value="1"/>
</dbReference>
<accession>A0ABQ4NUX1</accession>
<keyword evidence="6 8" id="KW-0472">Membrane</keyword>
<keyword evidence="7 8" id="KW-0998">Cell outer membrane</keyword>
<evidence type="ECO:0000313" key="14">
    <source>
        <dbReference type="Proteomes" id="UP000773469"/>
    </source>
</evidence>
<organism evidence="13 14">
    <name type="scientific">Shewanella colwelliana</name>
    <name type="common">Alteromonas colwelliana</name>
    <dbReference type="NCBI Taxonomy" id="23"/>
    <lineage>
        <taxon>Bacteria</taxon>
        <taxon>Pseudomonadati</taxon>
        <taxon>Pseudomonadota</taxon>
        <taxon>Gammaproteobacteria</taxon>
        <taxon>Alteromonadales</taxon>
        <taxon>Shewanellaceae</taxon>
        <taxon>Shewanella</taxon>
    </lineage>
</organism>
<protein>
    <submittedName>
        <fullName evidence="13">TonB-dependent receptor</fullName>
    </submittedName>
</protein>
<gene>
    <name evidence="13" type="ORF">TUM3794_03780</name>
</gene>
<keyword evidence="4 8" id="KW-0812">Transmembrane</keyword>
<evidence type="ECO:0000256" key="7">
    <source>
        <dbReference type="ARBA" id="ARBA00023237"/>
    </source>
</evidence>
<keyword evidence="10" id="KW-0732">Signal</keyword>
<evidence type="ECO:0000256" key="2">
    <source>
        <dbReference type="ARBA" id="ARBA00022448"/>
    </source>
</evidence>
<comment type="subcellular location">
    <subcellularLocation>
        <location evidence="1 8">Cell outer membrane</location>
        <topology evidence="1 8">Multi-pass membrane protein</topology>
    </subcellularLocation>
</comment>
<evidence type="ECO:0000256" key="10">
    <source>
        <dbReference type="SAM" id="SignalP"/>
    </source>
</evidence>
<dbReference type="InterPro" id="IPR037066">
    <property type="entry name" value="Plug_dom_sf"/>
</dbReference>
<dbReference type="EMBL" id="BPEU01000002">
    <property type="protein sequence ID" value="GIU35702.1"/>
    <property type="molecule type" value="Genomic_DNA"/>
</dbReference>
<sequence>MSRSFTGSLSLITVALLSTLSNPSHAQSAPLQVAQPLEQLTVFGKRNPLNTVPGSAHQLTQADLDTFKYSDILRTLASIPGVYIQEEDGFGLRPNLGMRGTGQNRSEKITIMEDGILAAPAPYASPAAYYFPTSGRMQSIEILKGSSTVKYGPRTTGGVINLISRQIPDAPLAGQIEVAAGQHGYGKLHTYAGGQGERVGALVDLYRYQADGFRTINGVGGDSGFSKNDALAKLSIRSDENSLQPQMLEIKLKYSDESSNETYLGLTDADFAANPYQRYSASQKDLMTTEHKQLQINHLIDLSPNLTLGTTAYYNAFARNWYKTSKVGGKSISGSGTQLAADFDKDPLAGDLSVDVKANNREYLSQGLQTELNWLLDNHELALGARYHEDEMDKFQWVDKYTLEADQQMRLDTAGIPGTDSNRLDSAQALALYLQDKIQWGQFNLTAGLRYETVETRRLDWGKSNIGREGEPNKDIRNSFSALLPSLSVTYQLDEHWLLLTGVQKGFSPAVPGNRDRKEEQSWNYEAGARFNSGELNAEAILFYSDYSNMHGNCTAAQGCNDDNIGNQYNGGEVDVNGLEFSLDYTINQGKSLSFPLKLAYTYTNAEFDNSFTSDFDSWGDVEAGFKLPYLPENMLFASVAMETENWQLTLAARYTSEIRTQAGNGHIPSEQLIEAKTIVDLSGRYHIARDHELYLTAENLFDTDYVTTKIHGSNFAGKPLSVTMGYRYQF</sequence>
<dbReference type="InterPro" id="IPR036942">
    <property type="entry name" value="Beta-barrel_TonB_sf"/>
</dbReference>
<dbReference type="Pfam" id="PF07715">
    <property type="entry name" value="Plug"/>
    <property type="match status" value="1"/>
</dbReference>
<comment type="caution">
    <text evidence="13">The sequence shown here is derived from an EMBL/GenBank/DDBJ whole genome shotgun (WGS) entry which is preliminary data.</text>
</comment>
<keyword evidence="13" id="KW-0675">Receptor</keyword>
<evidence type="ECO:0000256" key="1">
    <source>
        <dbReference type="ARBA" id="ARBA00004571"/>
    </source>
</evidence>
<dbReference type="PANTHER" id="PTHR30442">
    <property type="entry name" value="IRON III DICITRATE TRANSPORT PROTEIN FECA"/>
    <property type="match status" value="1"/>
</dbReference>
<proteinExistence type="inferred from homology"/>
<feature type="chain" id="PRO_5045123737" evidence="10">
    <location>
        <begin position="27"/>
        <end position="731"/>
    </location>
</feature>
<dbReference type="InterPro" id="IPR039426">
    <property type="entry name" value="TonB-dep_rcpt-like"/>
</dbReference>
<dbReference type="Pfam" id="PF00593">
    <property type="entry name" value="TonB_dep_Rec_b-barrel"/>
    <property type="match status" value="1"/>
</dbReference>
<keyword evidence="2 8" id="KW-0813">Transport</keyword>
<dbReference type="InterPro" id="IPR000531">
    <property type="entry name" value="Beta-barrel_TonB"/>
</dbReference>
<comment type="similarity">
    <text evidence="8 9">Belongs to the TonB-dependent receptor family.</text>
</comment>
<keyword evidence="5 9" id="KW-0798">TonB box</keyword>
<dbReference type="RefSeq" id="WP_220756120.1">
    <property type="nucleotide sequence ID" value="NZ_BPEU01000002.1"/>
</dbReference>
<evidence type="ECO:0000259" key="11">
    <source>
        <dbReference type="Pfam" id="PF00593"/>
    </source>
</evidence>
<dbReference type="Proteomes" id="UP000773469">
    <property type="component" value="Unassembled WGS sequence"/>
</dbReference>
<dbReference type="InterPro" id="IPR012910">
    <property type="entry name" value="Plug_dom"/>
</dbReference>
<evidence type="ECO:0000256" key="8">
    <source>
        <dbReference type="PROSITE-ProRule" id="PRU01360"/>
    </source>
</evidence>
<evidence type="ECO:0000256" key="9">
    <source>
        <dbReference type="RuleBase" id="RU003357"/>
    </source>
</evidence>
<evidence type="ECO:0000256" key="6">
    <source>
        <dbReference type="ARBA" id="ARBA00023136"/>
    </source>
</evidence>
<keyword evidence="3 8" id="KW-1134">Transmembrane beta strand</keyword>
<dbReference type="PANTHER" id="PTHR30442:SF0">
    <property type="entry name" value="FE(3+) DICITRATE TRANSPORT PROTEIN FECA"/>
    <property type="match status" value="1"/>
</dbReference>
<dbReference type="PROSITE" id="PS52016">
    <property type="entry name" value="TONB_DEPENDENT_REC_3"/>
    <property type="match status" value="1"/>
</dbReference>
<dbReference type="Gene3D" id="2.170.130.10">
    <property type="entry name" value="TonB-dependent receptor, plug domain"/>
    <property type="match status" value="1"/>
</dbReference>
<evidence type="ECO:0000256" key="3">
    <source>
        <dbReference type="ARBA" id="ARBA00022452"/>
    </source>
</evidence>
<evidence type="ECO:0000259" key="12">
    <source>
        <dbReference type="Pfam" id="PF07715"/>
    </source>
</evidence>
<dbReference type="SUPFAM" id="SSF56935">
    <property type="entry name" value="Porins"/>
    <property type="match status" value="1"/>
</dbReference>
<feature type="domain" description="TonB-dependent receptor plug" evidence="12">
    <location>
        <begin position="49"/>
        <end position="159"/>
    </location>
</feature>